<gene>
    <name evidence="2" type="ORF">LSTR_LSTR011731</name>
</gene>
<dbReference type="Proteomes" id="UP000291343">
    <property type="component" value="Unassembled WGS sequence"/>
</dbReference>
<feature type="compositionally biased region" description="Basic and acidic residues" evidence="1">
    <location>
        <begin position="526"/>
        <end position="547"/>
    </location>
</feature>
<feature type="compositionally biased region" description="Basic and acidic residues" evidence="1">
    <location>
        <begin position="847"/>
        <end position="864"/>
    </location>
</feature>
<proteinExistence type="predicted"/>
<sequence>MKSVNSNSSTDRRKEKQTLINSLWESLFGGDIKDPPSKKVDFNPNRRLYMVGLEDFSLDSSDNKFGNVVKQRKIGDENASRKEGAKTLPDSGRKFSERPKSKDAERKHKLRNEKNNNKEGEKKLKKILPKDLISITDKDKQLLNKEKQLIHKGFIPITDKDKELLNKEKQLIPKGFIPITDKDKKLLNKDKTRNRTREVKIKDELRGRDLQQHSKVSFNLNHLPEDAKERSEIIAHVIERVDTLKKRMQDEKQKLDEKCKEQKKRSRSMRSSSVGKTGESLSVKTIYWPKNEGNTCEDPVLRHFSAVTGVSNNYSDPKLEKLEKLSLTLKENIDDVNKNLVNHCMKDEGNVGKLENIRLDQSKNIEECKIENEVSPNRKLENAEMPAQIDLKQNNTYKINPHSASDMSMQPALAANKLMNPKSQLDSSNEIMITSVMPDIECDDGDNKKESDKINGDGEKKMVEENQTLEIPSKHVNVNELDIGVFNVEMKNDEISTLFIMEGNIDYDEVNMRRKETSNNFLVRDGSGEKGSWEVEKPKSDEDKHNVQTELEQNSTQSYSENPKSRLIQSFMESHETVMNTSPPSNSDSVKNNYEVNTCHEHYYDLLTGENSIILQTNDFYKRDNRVENDNETKIPDNSVVVGIYKIKSYIPASQRKPELKARYVPRLVSLSFCMQMASCYKIVVQFDKSLTCETFPNQENSLLKRRAVQFAQYPKLEYSLSGFSDTNLSDSEELIDDILTEDELECMMCDTLEQNQEILEDIEDKVENSCPGEVQLSNFENNEIISPNTWPTTISNPVYVVIMDANEKNSPLFGKAEVCKIESTVFSELLLNEISGVNKRLVVGSEPRKSDKTDKNSDLERKNKSISNDKFGKQTLVPSQSRDKFKYRASSVCLPSGMSKYHTKRNSNSPRAKFSQSNVVFNRPKANSQVAVSKQSRNVANEEVPSKSREAKNRRSSSLGPPEYLNSQLLSIREEIRELKNLFAER</sequence>
<dbReference type="EMBL" id="QKKF02031305">
    <property type="protein sequence ID" value="RZF34489.1"/>
    <property type="molecule type" value="Genomic_DNA"/>
</dbReference>
<dbReference type="AlphaFoldDB" id="A0A482WLT4"/>
<feature type="compositionally biased region" description="Polar residues" evidence="1">
    <location>
        <begin position="548"/>
        <end position="563"/>
    </location>
</feature>
<dbReference type="InParanoid" id="A0A482WLT4"/>
<feature type="compositionally biased region" description="Basic and acidic residues" evidence="1">
    <location>
        <begin position="73"/>
        <end position="122"/>
    </location>
</feature>
<evidence type="ECO:0000313" key="3">
    <source>
        <dbReference type="Proteomes" id="UP000291343"/>
    </source>
</evidence>
<protein>
    <submittedName>
        <fullName evidence="2">Uncharacterized protein</fullName>
    </submittedName>
</protein>
<feature type="compositionally biased region" description="Polar residues" evidence="1">
    <location>
        <begin position="907"/>
        <end position="940"/>
    </location>
</feature>
<name>A0A482WLT4_LAOST</name>
<keyword evidence="3" id="KW-1185">Reference proteome</keyword>
<reference evidence="2 3" key="1">
    <citation type="journal article" date="2017" name="Gigascience">
        <title>Genome sequence of the small brown planthopper, Laodelphax striatellus.</title>
        <authorList>
            <person name="Zhu J."/>
            <person name="Jiang F."/>
            <person name="Wang X."/>
            <person name="Yang P."/>
            <person name="Bao Y."/>
            <person name="Zhao W."/>
            <person name="Wang W."/>
            <person name="Lu H."/>
            <person name="Wang Q."/>
            <person name="Cui N."/>
            <person name="Li J."/>
            <person name="Chen X."/>
            <person name="Luo L."/>
            <person name="Yu J."/>
            <person name="Kang L."/>
            <person name="Cui F."/>
        </authorList>
    </citation>
    <scope>NUCLEOTIDE SEQUENCE [LARGE SCALE GENOMIC DNA]</scope>
    <source>
        <strain evidence="2">Lst14</strain>
    </source>
</reference>
<feature type="region of interest" description="Disordered" evidence="1">
    <location>
        <begin position="69"/>
        <end position="123"/>
    </location>
</feature>
<feature type="region of interest" description="Disordered" evidence="1">
    <location>
        <begin position="25"/>
        <end position="45"/>
    </location>
</feature>
<organism evidence="2 3">
    <name type="scientific">Laodelphax striatellus</name>
    <name type="common">Small brown planthopper</name>
    <name type="synonym">Delphax striatella</name>
    <dbReference type="NCBI Taxonomy" id="195883"/>
    <lineage>
        <taxon>Eukaryota</taxon>
        <taxon>Metazoa</taxon>
        <taxon>Ecdysozoa</taxon>
        <taxon>Arthropoda</taxon>
        <taxon>Hexapoda</taxon>
        <taxon>Insecta</taxon>
        <taxon>Pterygota</taxon>
        <taxon>Neoptera</taxon>
        <taxon>Paraneoptera</taxon>
        <taxon>Hemiptera</taxon>
        <taxon>Auchenorrhyncha</taxon>
        <taxon>Fulgoroidea</taxon>
        <taxon>Delphacidae</taxon>
        <taxon>Criomorphinae</taxon>
        <taxon>Laodelphax</taxon>
    </lineage>
</organism>
<feature type="region of interest" description="Disordered" evidence="1">
    <location>
        <begin position="846"/>
        <end position="879"/>
    </location>
</feature>
<evidence type="ECO:0000256" key="1">
    <source>
        <dbReference type="SAM" id="MobiDB-lite"/>
    </source>
</evidence>
<feature type="region of interest" description="Disordered" evidence="1">
    <location>
        <begin position="521"/>
        <end position="563"/>
    </location>
</feature>
<feature type="compositionally biased region" description="Basic and acidic residues" evidence="1">
    <location>
        <begin position="31"/>
        <end position="41"/>
    </location>
</feature>
<feature type="compositionally biased region" description="Basic and acidic residues" evidence="1">
    <location>
        <begin position="945"/>
        <end position="954"/>
    </location>
</feature>
<accession>A0A482WLT4</accession>
<dbReference type="SMR" id="A0A482WLT4"/>
<comment type="caution">
    <text evidence="2">The sequence shown here is derived from an EMBL/GenBank/DDBJ whole genome shotgun (WGS) entry which is preliminary data.</text>
</comment>
<feature type="region of interest" description="Disordered" evidence="1">
    <location>
        <begin position="897"/>
        <end position="965"/>
    </location>
</feature>
<feature type="region of interest" description="Disordered" evidence="1">
    <location>
        <begin position="252"/>
        <end position="277"/>
    </location>
</feature>
<dbReference type="OrthoDB" id="10519769at2759"/>
<evidence type="ECO:0000313" key="2">
    <source>
        <dbReference type="EMBL" id="RZF34489.1"/>
    </source>
</evidence>